<name>A0A8J8T2B2_HALGN</name>
<organism evidence="2 3">
    <name type="scientific">Halteria grandinella</name>
    <dbReference type="NCBI Taxonomy" id="5974"/>
    <lineage>
        <taxon>Eukaryota</taxon>
        <taxon>Sar</taxon>
        <taxon>Alveolata</taxon>
        <taxon>Ciliophora</taxon>
        <taxon>Intramacronucleata</taxon>
        <taxon>Spirotrichea</taxon>
        <taxon>Stichotrichia</taxon>
        <taxon>Sporadotrichida</taxon>
        <taxon>Halteriidae</taxon>
        <taxon>Halteria</taxon>
    </lineage>
</organism>
<feature type="transmembrane region" description="Helical" evidence="1">
    <location>
        <begin position="20"/>
        <end position="41"/>
    </location>
</feature>
<keyword evidence="1" id="KW-0812">Transmembrane</keyword>
<accession>A0A8J8T2B2</accession>
<evidence type="ECO:0000256" key="1">
    <source>
        <dbReference type="SAM" id="Phobius"/>
    </source>
</evidence>
<gene>
    <name evidence="2" type="ORF">FGO68_gene3486</name>
</gene>
<protein>
    <recommendedName>
        <fullName evidence="4">Transmembrane protein</fullName>
    </recommendedName>
</protein>
<feature type="transmembrane region" description="Helical" evidence="1">
    <location>
        <begin position="181"/>
        <end position="202"/>
    </location>
</feature>
<keyword evidence="1" id="KW-1133">Transmembrane helix</keyword>
<reference evidence="2" key="1">
    <citation type="submission" date="2019-06" db="EMBL/GenBank/DDBJ databases">
        <authorList>
            <person name="Zheng W."/>
        </authorList>
    </citation>
    <scope>NUCLEOTIDE SEQUENCE</scope>
    <source>
        <strain evidence="2">QDHG01</strain>
    </source>
</reference>
<evidence type="ECO:0000313" key="2">
    <source>
        <dbReference type="EMBL" id="TNV79639.1"/>
    </source>
</evidence>
<proteinExistence type="predicted"/>
<dbReference type="EMBL" id="RRYP01008645">
    <property type="protein sequence ID" value="TNV79639.1"/>
    <property type="molecule type" value="Genomic_DNA"/>
</dbReference>
<feature type="transmembrane region" description="Helical" evidence="1">
    <location>
        <begin position="141"/>
        <end position="161"/>
    </location>
</feature>
<feature type="transmembrane region" description="Helical" evidence="1">
    <location>
        <begin position="53"/>
        <end position="70"/>
    </location>
</feature>
<comment type="caution">
    <text evidence="2">The sequence shown here is derived from an EMBL/GenBank/DDBJ whole genome shotgun (WGS) entry which is preliminary data.</text>
</comment>
<keyword evidence="3" id="KW-1185">Reference proteome</keyword>
<evidence type="ECO:0008006" key="4">
    <source>
        <dbReference type="Google" id="ProtNLM"/>
    </source>
</evidence>
<feature type="transmembrane region" description="Helical" evidence="1">
    <location>
        <begin position="82"/>
        <end position="106"/>
    </location>
</feature>
<dbReference type="AlphaFoldDB" id="A0A8J8T2B2"/>
<sequence>MFTQIYIYQLSKVTILQPLLQSLVDFILIISLLMPINLQFIHSLLLVFQVQNLFLQTVLLSFLSFIIVILHDLIQSFPPSNFFIQLCIVVVICGIFMASLQIAIFVCFSSEILNQVVSACVLDCLKLLLLYPELLYAPLHFFIIIPLSQTVIQALFLIWVISPSRHSLTFQVDLLDLLSEYSQLLLTAFQMLGFSFFVFFVFQVSLENLQFGITRGSIQRQIVIV</sequence>
<evidence type="ECO:0000313" key="3">
    <source>
        <dbReference type="Proteomes" id="UP000785679"/>
    </source>
</evidence>
<dbReference type="Proteomes" id="UP000785679">
    <property type="component" value="Unassembled WGS sequence"/>
</dbReference>
<keyword evidence="1" id="KW-0472">Membrane</keyword>